<dbReference type="Proteomes" id="UP000198778">
    <property type="component" value="Unassembled WGS sequence"/>
</dbReference>
<dbReference type="STRING" id="745820.SAMN04488053_10276"/>
<name>A0A1H0CF26_9BACI</name>
<evidence type="ECO:0000313" key="3">
    <source>
        <dbReference type="Proteomes" id="UP000198778"/>
    </source>
</evidence>
<evidence type="ECO:0000256" key="1">
    <source>
        <dbReference type="SAM" id="Phobius"/>
    </source>
</evidence>
<sequence length="134" mass="15885">MFTVLIFRLFLLIAVGIILYSVMRYLTDPRRKLERAHRNEDFYVLDDSDNVRKNIFLTVRGAMFEGEKFLGTTEQSVEVTSITMQTEDLDKLRGMTSQDFHSIEKELTVRYPKAEIEWRQPIADILRKLEKEHK</sequence>
<evidence type="ECO:0000313" key="2">
    <source>
        <dbReference type="EMBL" id="SDN56470.1"/>
    </source>
</evidence>
<feature type="transmembrane region" description="Helical" evidence="1">
    <location>
        <begin position="6"/>
        <end position="26"/>
    </location>
</feature>
<dbReference type="RefSeq" id="WP_090841238.1">
    <property type="nucleotide sequence ID" value="NZ_FNIL01000002.1"/>
</dbReference>
<organism evidence="2 3">
    <name type="scientific">Alkalicoccus daliensis</name>
    <dbReference type="NCBI Taxonomy" id="745820"/>
    <lineage>
        <taxon>Bacteria</taxon>
        <taxon>Bacillati</taxon>
        <taxon>Bacillota</taxon>
        <taxon>Bacilli</taxon>
        <taxon>Bacillales</taxon>
        <taxon>Bacillaceae</taxon>
        <taxon>Alkalicoccus</taxon>
    </lineage>
</organism>
<dbReference type="EMBL" id="FNIL01000002">
    <property type="protein sequence ID" value="SDN56470.1"/>
    <property type="molecule type" value="Genomic_DNA"/>
</dbReference>
<proteinExistence type="predicted"/>
<evidence type="ECO:0008006" key="4">
    <source>
        <dbReference type="Google" id="ProtNLM"/>
    </source>
</evidence>
<keyword evidence="1" id="KW-1133">Transmembrane helix</keyword>
<reference evidence="3" key="1">
    <citation type="submission" date="2016-10" db="EMBL/GenBank/DDBJ databases">
        <authorList>
            <person name="Varghese N."/>
            <person name="Submissions S."/>
        </authorList>
    </citation>
    <scope>NUCLEOTIDE SEQUENCE [LARGE SCALE GENOMIC DNA]</scope>
    <source>
        <strain evidence="3">CGMCC 1.10369</strain>
    </source>
</reference>
<dbReference type="AlphaFoldDB" id="A0A1H0CF26"/>
<keyword evidence="1" id="KW-0812">Transmembrane</keyword>
<keyword evidence="3" id="KW-1185">Reference proteome</keyword>
<keyword evidence="1" id="KW-0472">Membrane</keyword>
<accession>A0A1H0CF26</accession>
<gene>
    <name evidence="2" type="ORF">SAMN04488053_10276</name>
</gene>
<dbReference type="OrthoDB" id="2735026at2"/>
<protein>
    <recommendedName>
        <fullName evidence="4">Sigma-w pathway protein ysdB</fullName>
    </recommendedName>
</protein>